<dbReference type="InterPro" id="IPR052529">
    <property type="entry name" value="Bact_Transport_Assoc"/>
</dbReference>
<evidence type="ECO:0000313" key="3">
    <source>
        <dbReference type="EMBL" id="ASE35016.1"/>
    </source>
</evidence>
<feature type="transmembrane region" description="Helical" evidence="1">
    <location>
        <begin position="99"/>
        <end position="118"/>
    </location>
</feature>
<proteinExistence type="predicted"/>
<feature type="transmembrane region" description="Helical" evidence="1">
    <location>
        <begin position="70"/>
        <end position="87"/>
    </location>
</feature>
<dbReference type="PANTHER" id="PTHR30590:SF3">
    <property type="entry name" value="HYPOTHETICAL MEMBRANE SPANNING PROTEIN"/>
    <property type="match status" value="1"/>
</dbReference>
<feature type="transmembrane region" description="Helical" evidence="1">
    <location>
        <begin position="312"/>
        <end position="331"/>
    </location>
</feature>
<dbReference type="AlphaFoldDB" id="A0AAI8GUL5"/>
<gene>
    <name evidence="3" type="ORF">CEP64_10535</name>
</gene>
<keyword evidence="1" id="KW-0812">Transmembrane</keyword>
<keyword evidence="1" id="KW-1133">Transmembrane helix</keyword>
<feature type="transmembrane region" description="Helical" evidence="1">
    <location>
        <begin position="124"/>
        <end position="140"/>
    </location>
</feature>
<evidence type="ECO:0000256" key="1">
    <source>
        <dbReference type="SAM" id="Phobius"/>
    </source>
</evidence>
<dbReference type="InterPro" id="IPR007349">
    <property type="entry name" value="DUF418"/>
</dbReference>
<dbReference type="Pfam" id="PF04235">
    <property type="entry name" value="DUF418"/>
    <property type="match status" value="1"/>
</dbReference>
<reference evidence="4" key="1">
    <citation type="submission" date="2017-06" db="EMBL/GenBank/DDBJ databases">
        <title>FDA dAtabase for Regulatory Grade micrObial Sequences (FDA-ARGOS): Supporting development and validation of Infectious Disease Dx tests.</title>
        <authorList>
            <person name="Goldberg B."/>
            <person name="Campos J."/>
            <person name="Tallon L."/>
            <person name="Sadzewicz L."/>
            <person name="Sengamalay N."/>
            <person name="Ott S."/>
            <person name="Godinez A."/>
            <person name="Nagaraj S."/>
            <person name="Vavikolanu K."/>
            <person name="Nadendla S."/>
            <person name="George J."/>
            <person name="Geyer C."/>
            <person name="Sichtig H."/>
        </authorList>
    </citation>
    <scope>NUCLEOTIDE SEQUENCE [LARGE SCALE GENOMIC DNA]</scope>
    <source>
        <strain evidence="4">FDAARGOS_285</strain>
    </source>
</reference>
<dbReference type="KEGG" id="sscu:CEP64_10535"/>
<organism evidence="3 4">
    <name type="scientific">Mammaliicoccus sciuri</name>
    <name type="common">Staphylococcus sciuri</name>
    <dbReference type="NCBI Taxonomy" id="1296"/>
    <lineage>
        <taxon>Bacteria</taxon>
        <taxon>Bacillati</taxon>
        <taxon>Bacillota</taxon>
        <taxon>Bacilli</taxon>
        <taxon>Bacillales</taxon>
        <taxon>Staphylococcaceae</taxon>
        <taxon>Mammaliicoccus</taxon>
    </lineage>
</organism>
<feature type="domain" description="DUF418" evidence="2">
    <location>
        <begin position="181"/>
        <end position="347"/>
    </location>
</feature>
<feature type="transmembrane region" description="Helical" evidence="1">
    <location>
        <begin position="242"/>
        <end position="262"/>
    </location>
</feature>
<dbReference type="EMBL" id="CP022046">
    <property type="protein sequence ID" value="ASE35016.1"/>
    <property type="molecule type" value="Genomic_DNA"/>
</dbReference>
<feature type="transmembrane region" description="Helical" evidence="1">
    <location>
        <begin position="147"/>
        <end position="170"/>
    </location>
</feature>
<accession>A0AAI8GUL5</accession>
<sequence length="352" mass="40637">MINYNKELREAFVMNPTASNHRIYELDYIRGFALLGIIFLNVSSIIQVPFDFSLLEVRYQKFLDIFIESKFMSIFSFLFGVGFYIFINRAKEKSEQPYVIYLRRIVILALLGLGHMQLQPGEVLLVYAIFGLVLLPLFKVNKWVNFAIGMILLCVAIGLGGKILMPLPLFTLGLTFAQFGLHQKMYQHRQYYAIIALLTMIISVIGIYYLNQIYVGASYQAIKYTGITEAQYLKQYALTNQLILILSPIMTICYFSVLVTLLQYKVVQQLLKPLRTYGQMALTNYIGQTLLILLFSYGLGLSDCRLIHTANLCLIILVIQLIFSSLWLSYFKYGPLEYLWKIGTYFKMFPIK</sequence>
<name>A0AAI8GUL5_MAMSC</name>
<feature type="transmembrane region" description="Helical" evidence="1">
    <location>
        <begin position="282"/>
        <end position="300"/>
    </location>
</feature>
<evidence type="ECO:0000259" key="2">
    <source>
        <dbReference type="Pfam" id="PF04235"/>
    </source>
</evidence>
<keyword evidence="1" id="KW-0472">Membrane</keyword>
<feature type="transmembrane region" description="Helical" evidence="1">
    <location>
        <begin position="32"/>
        <end position="50"/>
    </location>
</feature>
<dbReference type="PANTHER" id="PTHR30590">
    <property type="entry name" value="INNER MEMBRANE PROTEIN"/>
    <property type="match status" value="1"/>
</dbReference>
<evidence type="ECO:0000313" key="4">
    <source>
        <dbReference type="Proteomes" id="UP000197058"/>
    </source>
</evidence>
<feature type="transmembrane region" description="Helical" evidence="1">
    <location>
        <begin position="190"/>
        <end position="210"/>
    </location>
</feature>
<protein>
    <submittedName>
        <fullName evidence="3">DUF418 domain-containing protein</fullName>
    </submittedName>
</protein>
<dbReference type="Proteomes" id="UP000197058">
    <property type="component" value="Chromosome"/>
</dbReference>